<protein>
    <recommendedName>
        <fullName evidence="2">NAD(P)-binding domain-containing protein</fullName>
    </recommendedName>
</protein>
<dbReference type="InterPro" id="IPR016040">
    <property type="entry name" value="NAD(P)-bd_dom"/>
</dbReference>
<feature type="domain" description="NAD(P)-binding" evidence="2">
    <location>
        <begin position="271"/>
        <end position="459"/>
    </location>
</feature>
<dbReference type="GO" id="GO:0042602">
    <property type="term" value="F:riboflavin reductase (NADPH) activity"/>
    <property type="evidence" value="ECO:0007669"/>
    <property type="project" value="TreeGrafter"/>
</dbReference>
<comment type="caution">
    <text evidence="3">The sequence shown here is derived from an EMBL/GenBank/DDBJ whole genome shotgun (WGS) entry which is preliminary data.</text>
</comment>
<keyword evidence="4" id="KW-1185">Reference proteome</keyword>
<evidence type="ECO:0000259" key="2">
    <source>
        <dbReference type="Pfam" id="PF13460"/>
    </source>
</evidence>
<gene>
    <name evidence="3" type="ORF">NEOLI_003800</name>
</gene>
<evidence type="ECO:0000313" key="4">
    <source>
        <dbReference type="Proteomes" id="UP000186594"/>
    </source>
</evidence>
<dbReference type="Pfam" id="PF13460">
    <property type="entry name" value="NAD_binding_10"/>
    <property type="match status" value="1"/>
</dbReference>
<dbReference type="InterPro" id="IPR036291">
    <property type="entry name" value="NAD(P)-bd_dom_sf"/>
</dbReference>
<dbReference type="EMBL" id="LXFE01000220">
    <property type="protein sequence ID" value="OLL26202.1"/>
    <property type="molecule type" value="Genomic_DNA"/>
</dbReference>
<comment type="similarity">
    <text evidence="1">Belongs to the avfA family.</text>
</comment>
<evidence type="ECO:0000313" key="3">
    <source>
        <dbReference type="EMBL" id="OLL26202.1"/>
    </source>
</evidence>
<dbReference type="PANTHER" id="PTHR43355">
    <property type="entry name" value="FLAVIN REDUCTASE (NADPH)"/>
    <property type="match status" value="1"/>
</dbReference>
<dbReference type="AlphaFoldDB" id="A0A1U7LUI3"/>
<proteinExistence type="inferred from homology"/>
<dbReference type="PANTHER" id="PTHR43355:SF2">
    <property type="entry name" value="FLAVIN REDUCTASE (NADPH)"/>
    <property type="match status" value="1"/>
</dbReference>
<dbReference type="GO" id="GO:0004074">
    <property type="term" value="F:biliverdin reductase [NAD(P)H] activity"/>
    <property type="evidence" value="ECO:0007669"/>
    <property type="project" value="TreeGrafter"/>
</dbReference>
<reference evidence="3 4" key="1">
    <citation type="submission" date="2016-04" db="EMBL/GenBank/DDBJ databases">
        <title>Evolutionary innovation and constraint leading to complex multicellularity in the Ascomycota.</title>
        <authorList>
            <person name="Cisse O."/>
            <person name="Nguyen A."/>
            <person name="Hewitt D.A."/>
            <person name="Jedd G."/>
            <person name="Stajich J.E."/>
        </authorList>
    </citation>
    <scope>NUCLEOTIDE SEQUENCE [LARGE SCALE GENOMIC DNA]</scope>
    <source>
        <strain evidence="3 4">DAH-3</strain>
    </source>
</reference>
<sequence>MKLYDEVDSCICNKSLIAAKMQYILKSSPVPRYFKIAEFLSNHMALMKTALLTCILTFIVAIESFKLEILYDTIVHSQPQYLSFDYLSIAVNPLPSEFFWNQSYLCNAFVEFILITPTGELVLSKFQDTAEFQVDHTGAPVTAKFQFDRDGELEVITFDGKKNHKFYVCQEEHGQTIRSLGDLDEISKDCQKVSIIESGLRDRSIQLKNHATIRPFQLEEYMKKANRHSLSTRMPSILQSLFDDKNQEPLLKSPTSHKRVLILDSYGWYSSALCAEGLARGYQINIIVTSPDVIVEDLRSQITMFQGEKYSMDVVNEALKNVDAVISTMFVAKTDGSSSQQLVAFYEKLVVAMKQHGVQRIISLGAAQIGDQEASARGIFEDVKWRVATRIYKTVFSQMQRLVDIIKTSGLEFTIFKLYSPVGDATDMPTPYRVELKTQSKGHLSTSRANVVNFIYRELSTLEWMYEAPVIHDI</sequence>
<name>A0A1U7LUI3_NEOID</name>
<dbReference type="Gene3D" id="3.40.50.720">
    <property type="entry name" value="NAD(P)-binding Rossmann-like Domain"/>
    <property type="match status" value="1"/>
</dbReference>
<evidence type="ECO:0000256" key="1">
    <source>
        <dbReference type="ARBA" id="ARBA00038376"/>
    </source>
</evidence>
<dbReference type="SUPFAM" id="SSF51735">
    <property type="entry name" value="NAD(P)-binding Rossmann-fold domains"/>
    <property type="match status" value="1"/>
</dbReference>
<dbReference type="Proteomes" id="UP000186594">
    <property type="component" value="Unassembled WGS sequence"/>
</dbReference>
<dbReference type="OrthoDB" id="10254221at2759"/>
<accession>A0A1U7LUI3</accession>
<dbReference type="STRING" id="1198029.A0A1U7LUI3"/>
<dbReference type="InterPro" id="IPR051606">
    <property type="entry name" value="Polyketide_Oxido-like"/>
</dbReference>
<organism evidence="3 4">
    <name type="scientific">Neolecta irregularis (strain DAH-3)</name>
    <dbReference type="NCBI Taxonomy" id="1198029"/>
    <lineage>
        <taxon>Eukaryota</taxon>
        <taxon>Fungi</taxon>
        <taxon>Dikarya</taxon>
        <taxon>Ascomycota</taxon>
        <taxon>Taphrinomycotina</taxon>
        <taxon>Neolectales</taxon>
        <taxon>Neolectaceae</taxon>
        <taxon>Neolecta</taxon>
    </lineage>
</organism>